<dbReference type="PANTHER" id="PTHR35565:SF1">
    <property type="entry name" value="TYPE VI SECRETION SYSTEM CONTRACTILE SHEATH LARGE SUBUNIT"/>
    <property type="match status" value="1"/>
</dbReference>
<evidence type="ECO:0000313" key="4">
    <source>
        <dbReference type="Proteomes" id="UP000254495"/>
    </source>
</evidence>
<dbReference type="InterPro" id="IPR044032">
    <property type="entry name" value="TssC1_C"/>
</dbReference>
<evidence type="ECO:0000259" key="2">
    <source>
        <dbReference type="Pfam" id="PF18945"/>
    </source>
</evidence>
<dbReference type="PANTHER" id="PTHR35565">
    <property type="entry name" value="CYTOPLASMIC PROTEIN-RELATED"/>
    <property type="match status" value="1"/>
</dbReference>
<name>A0A376VQ27_ECOLX</name>
<accession>A0A376VQ27</accession>
<feature type="region of interest" description="Disordered" evidence="1">
    <location>
        <begin position="1"/>
        <end position="23"/>
    </location>
</feature>
<evidence type="ECO:0000313" key="3">
    <source>
        <dbReference type="EMBL" id="STJ13229.1"/>
    </source>
</evidence>
<dbReference type="Proteomes" id="UP000254495">
    <property type="component" value="Unassembled WGS sequence"/>
</dbReference>
<gene>
    <name evidence="3" type="ORF">NCTC9077_05012</name>
</gene>
<feature type="domain" description="TssC1 C-terminal" evidence="2">
    <location>
        <begin position="25"/>
        <end position="61"/>
    </location>
</feature>
<dbReference type="AlphaFoldDB" id="A0A376VQ27"/>
<sequence>MRAFSRPTRCRKPKKFPKTPEGKAAETNYKLGTQLPYLFVISRLAHYIKVIQREQLGLMERTQ</sequence>
<dbReference type="Pfam" id="PF18945">
    <property type="entry name" value="VipB_2"/>
    <property type="match status" value="1"/>
</dbReference>
<reference evidence="3 4" key="1">
    <citation type="submission" date="2018-06" db="EMBL/GenBank/DDBJ databases">
        <authorList>
            <consortium name="Pathogen Informatics"/>
            <person name="Doyle S."/>
        </authorList>
    </citation>
    <scope>NUCLEOTIDE SEQUENCE [LARGE SCALE GENOMIC DNA]</scope>
    <source>
        <strain evidence="3 4">NCTC9077</strain>
    </source>
</reference>
<organism evidence="3 4">
    <name type="scientific">Escherichia coli</name>
    <dbReference type="NCBI Taxonomy" id="562"/>
    <lineage>
        <taxon>Bacteria</taxon>
        <taxon>Pseudomonadati</taxon>
        <taxon>Pseudomonadota</taxon>
        <taxon>Gammaproteobacteria</taxon>
        <taxon>Enterobacterales</taxon>
        <taxon>Enterobacteriaceae</taxon>
        <taxon>Escherichia</taxon>
    </lineage>
</organism>
<proteinExistence type="predicted"/>
<dbReference type="InterPro" id="IPR010269">
    <property type="entry name" value="T6SS_TssC-like"/>
</dbReference>
<dbReference type="EMBL" id="UGCU01000001">
    <property type="protein sequence ID" value="STJ13229.1"/>
    <property type="molecule type" value="Genomic_DNA"/>
</dbReference>
<evidence type="ECO:0000256" key="1">
    <source>
        <dbReference type="SAM" id="MobiDB-lite"/>
    </source>
</evidence>
<feature type="compositionally biased region" description="Basic residues" evidence="1">
    <location>
        <begin position="8"/>
        <end position="17"/>
    </location>
</feature>
<protein>
    <submittedName>
        <fullName evidence="3">Putative type VI secretion system protein</fullName>
    </submittedName>
</protein>